<dbReference type="PANTHER" id="PTHR37604">
    <property type="entry name" value="TRANSCRIPTION INITIATION FACTOR TFIID SUBUNIT"/>
    <property type="match status" value="1"/>
</dbReference>
<dbReference type="GO" id="GO:0046982">
    <property type="term" value="F:protein heterodimerization activity"/>
    <property type="evidence" value="ECO:0007669"/>
    <property type="project" value="InterPro"/>
</dbReference>
<comment type="caution">
    <text evidence="2">The sequence shown here is derived from an EMBL/GenBank/DDBJ whole genome shotgun (WGS) entry which is preliminary data.</text>
</comment>
<dbReference type="PANTHER" id="PTHR37604:SF1">
    <property type="entry name" value="TRANSCRIPTION INITIATION FACTOR TFIID SUBUNIT"/>
    <property type="match status" value="1"/>
</dbReference>
<feature type="compositionally biased region" description="Polar residues" evidence="1">
    <location>
        <begin position="472"/>
        <end position="492"/>
    </location>
</feature>
<dbReference type="EMBL" id="JACGCM010001161">
    <property type="protein sequence ID" value="KAF6160638.1"/>
    <property type="molecule type" value="Genomic_DNA"/>
</dbReference>
<accession>A0A7J7N126</accession>
<dbReference type="AlphaFoldDB" id="A0A7J7N126"/>
<evidence type="ECO:0008006" key="4">
    <source>
        <dbReference type="Google" id="ProtNLM"/>
    </source>
</evidence>
<feature type="compositionally biased region" description="Basic and acidic residues" evidence="1">
    <location>
        <begin position="512"/>
        <end position="521"/>
    </location>
</feature>
<evidence type="ECO:0000256" key="1">
    <source>
        <dbReference type="SAM" id="MobiDB-lite"/>
    </source>
</evidence>
<name>A0A7J7N126_9MAGN</name>
<dbReference type="OrthoDB" id="1906016at2759"/>
<protein>
    <recommendedName>
        <fullName evidence="4">Bromodomain associated domain-containing protein</fullName>
    </recommendedName>
</protein>
<feature type="region of interest" description="Disordered" evidence="1">
    <location>
        <begin position="461"/>
        <end position="527"/>
    </location>
</feature>
<dbReference type="Proteomes" id="UP000541444">
    <property type="component" value="Unassembled WGS sequence"/>
</dbReference>
<sequence>MDLLGEDGLGYDLARKLETYGVWRSWLGESNYTNFRHFLSSPSTWETFMNCDSSSSKTRAQIHLQLRVRALLFDKASVSLFLQSSPGSVSVSKLNPSYLQLRGDDVFFSLEDLNSVPLKAQTRPSSSKYAEPQVENVCERLGSDAFPETWYKQFIEKYKASKALPFGEREPQNRTSEGMSTYIKLMERHKRKRQPFTEDQYIGFGNSKWENGSKLHQTSISYGSNSVDDETFFLPEVMFRSNCVPDSALIPTNRLEDDKKMEFYGILDRLPHAMSRSPAMLDRYGIRPEYLKIGAEINKYKGGNGLEANVKTLGQEQASAMSKKVIARMLSDTGFESATEVPMEVLSQFLSSHISKLGGILKVLTDNYRKQFSAIEILKMFLQTVGYSNLGTLVAQVKDGTRKFSHPTQQQHLRGLETGFQTQHPNPSLQAQQVENTSELSIDSNTLAPISNRQSQMQFRQQQVAATMASVHPQSSHQFRQLSPLQTQNSGSVRAPPVKVEGFQELMGGDTTTKHDSEENKLTSPSK</sequence>
<dbReference type="InterPro" id="IPR009072">
    <property type="entry name" value="Histone-fold"/>
</dbReference>
<proteinExistence type="predicted"/>
<gene>
    <name evidence="2" type="ORF">GIB67_019578</name>
</gene>
<dbReference type="Gene3D" id="1.10.20.10">
    <property type="entry name" value="Histone, subunit A"/>
    <property type="match status" value="1"/>
</dbReference>
<keyword evidence="3" id="KW-1185">Reference proteome</keyword>
<evidence type="ECO:0000313" key="3">
    <source>
        <dbReference type="Proteomes" id="UP000541444"/>
    </source>
</evidence>
<organism evidence="2 3">
    <name type="scientific">Kingdonia uniflora</name>
    <dbReference type="NCBI Taxonomy" id="39325"/>
    <lineage>
        <taxon>Eukaryota</taxon>
        <taxon>Viridiplantae</taxon>
        <taxon>Streptophyta</taxon>
        <taxon>Embryophyta</taxon>
        <taxon>Tracheophyta</taxon>
        <taxon>Spermatophyta</taxon>
        <taxon>Magnoliopsida</taxon>
        <taxon>Ranunculales</taxon>
        <taxon>Circaeasteraceae</taxon>
        <taxon>Kingdonia</taxon>
    </lineage>
</organism>
<feature type="region of interest" description="Disordered" evidence="1">
    <location>
        <begin position="419"/>
        <end position="440"/>
    </location>
</feature>
<reference evidence="2 3" key="1">
    <citation type="journal article" date="2020" name="IScience">
        <title>Genome Sequencing of the Endangered Kingdonia uniflora (Circaeasteraceae, Ranunculales) Reveals Potential Mechanisms of Evolutionary Specialization.</title>
        <authorList>
            <person name="Sun Y."/>
            <person name="Deng T."/>
            <person name="Zhang A."/>
            <person name="Moore M.J."/>
            <person name="Landis J.B."/>
            <person name="Lin N."/>
            <person name="Zhang H."/>
            <person name="Zhang X."/>
            <person name="Huang J."/>
            <person name="Zhang X."/>
            <person name="Sun H."/>
            <person name="Wang H."/>
        </authorList>
    </citation>
    <scope>NUCLEOTIDE SEQUENCE [LARGE SCALE GENOMIC DNA]</scope>
    <source>
        <strain evidence="2">TB1705</strain>
        <tissue evidence="2">Leaf</tissue>
    </source>
</reference>
<evidence type="ECO:0000313" key="2">
    <source>
        <dbReference type="EMBL" id="KAF6160638.1"/>
    </source>
</evidence>